<evidence type="ECO:0000313" key="3">
    <source>
        <dbReference type="EMBL" id="GKX29002.1"/>
    </source>
</evidence>
<keyword evidence="1" id="KW-0812">Transmembrane</keyword>
<gene>
    <name evidence="3" type="ORF">SH1V18_14820</name>
</gene>
<dbReference type="InterPro" id="IPR011646">
    <property type="entry name" value="KAP_P-loop"/>
</dbReference>
<feature type="transmembrane region" description="Helical" evidence="1">
    <location>
        <begin position="12"/>
        <end position="33"/>
    </location>
</feature>
<sequence>MRQHSKKNNYTYINHSILLKSFCVGALISELFILLSAVDRVFWEFAFFDKKQYLIWPIRVIYYFIIICYLGKRNFYRKMKMLIKSLRFDLLIILVWGGILVFAFGGIGIISFENLIRTLSLPQLSVIFMLPIIISISFFLKNLQARFMKKPNKDSFFMSDKECKNKDDDKFNFIDKVEKFCEKVYDEKSSEGLVFGIDAPWGTGKSTFVNFCKEYWNEKYKNEIIVYTFNPLRYENKEKMLDKFISGFINEIKKHVFVPEIEWLISKYATIIKDSKPSFSIMGFGFKLPTGNKSIDDIFEKLEVALANIDNKIIIIIDDLDRLNFSAIKEVLFVIKKVFTLSNISYVLCYDTDNIAKLEKTSLDNEKIIEFLEKFINVKTSIYIDNKLLLDYFIVNKDRSLSENILIEPVLVSKAIEGIIDIFESKDYYRYLPFIGNPRKLKRLINTILLLDIEKTDFDNSDFNKQDLIHLLLIYIYYPNIFRNIYITETKGKKGFFSVAIPYDGNKPENEVEYESYLKNLTQNQKFILNKVFLVKERISNTNNSPEMLTSYACFNGSQWNDKYRNLERYLNLINNISYPIKTDQYRFYTNCVNEVLYEKSIEEVLAGKEFSLSCGEKIHEQFWRAVVNSTSYKEFTYEKSREIISYAVYNLNSYSLINIKDFKIGFRKTLIIFIVKLLNDVGWFAKVGKYPDNMDINKTKIAEWIFGEGDYKGNGILEILGQKNKGVLGLYDLLCFRLFCIKDRGLNIYNLTRSLCNHADPKMPTSGYIKNIVINEMREISQNIFIIFKFRYIEQKINVFHEIDKLKFIDLCGYQFNYSKDDEQKINSEVINLKCEMISFIIYQLGNTIIDDSGICCGYYDVIGKEDKKGINKEINNYLFEFCFKSNKNNMNNYKYFLQYLLTHLSRINYVFDKNQIFNVLDKDLLIKYWKKECNIIKAKFKINDININNSKEDLINVYKVLDELLQNE</sequence>
<accession>A0A9W5Y8B0</accession>
<dbReference type="Proteomes" id="UP001144256">
    <property type="component" value="Unassembled WGS sequence"/>
</dbReference>
<reference evidence="3" key="1">
    <citation type="submission" date="2022-06" db="EMBL/GenBank/DDBJ databases">
        <title>Vallitalea longa sp. nov., an anaerobic bacterium isolated from marine sediment.</title>
        <authorList>
            <person name="Hirano S."/>
            <person name="Terahara T."/>
            <person name="Mori K."/>
            <person name="Hamada M."/>
            <person name="Matsumoto R."/>
            <person name="Kobayashi T."/>
        </authorList>
    </citation>
    <scope>NUCLEOTIDE SEQUENCE</scope>
    <source>
        <strain evidence="3">SH18-1</strain>
    </source>
</reference>
<dbReference type="RefSeq" id="WP_281814048.1">
    <property type="nucleotide sequence ID" value="NZ_BRLB01000002.1"/>
</dbReference>
<protein>
    <recommendedName>
        <fullName evidence="2">KAP NTPase domain-containing protein</fullName>
    </recommendedName>
</protein>
<feature type="transmembrane region" description="Helical" evidence="1">
    <location>
        <begin position="90"/>
        <end position="112"/>
    </location>
</feature>
<name>A0A9W5Y8B0_9FIRM</name>
<feature type="transmembrane region" description="Helical" evidence="1">
    <location>
        <begin position="124"/>
        <end position="143"/>
    </location>
</feature>
<evidence type="ECO:0000259" key="2">
    <source>
        <dbReference type="Pfam" id="PF07693"/>
    </source>
</evidence>
<keyword evidence="1" id="KW-1133">Transmembrane helix</keyword>
<dbReference type="AlphaFoldDB" id="A0A9W5Y8B0"/>
<dbReference type="InterPro" id="IPR027417">
    <property type="entry name" value="P-loop_NTPase"/>
</dbReference>
<keyword evidence="1" id="KW-0472">Membrane</keyword>
<feature type="domain" description="KAP NTPase" evidence="2">
    <location>
        <begin position="179"/>
        <end position="449"/>
    </location>
</feature>
<proteinExistence type="predicted"/>
<evidence type="ECO:0000256" key="1">
    <source>
        <dbReference type="SAM" id="Phobius"/>
    </source>
</evidence>
<feature type="transmembrane region" description="Helical" evidence="1">
    <location>
        <begin position="53"/>
        <end position="70"/>
    </location>
</feature>
<dbReference type="Pfam" id="PF07693">
    <property type="entry name" value="KAP_NTPase"/>
    <property type="match status" value="1"/>
</dbReference>
<dbReference type="SUPFAM" id="SSF52540">
    <property type="entry name" value="P-loop containing nucleoside triphosphate hydrolases"/>
    <property type="match status" value="1"/>
</dbReference>
<keyword evidence="4" id="KW-1185">Reference proteome</keyword>
<organism evidence="3 4">
    <name type="scientific">Vallitalea longa</name>
    <dbReference type="NCBI Taxonomy" id="2936439"/>
    <lineage>
        <taxon>Bacteria</taxon>
        <taxon>Bacillati</taxon>
        <taxon>Bacillota</taxon>
        <taxon>Clostridia</taxon>
        <taxon>Lachnospirales</taxon>
        <taxon>Vallitaleaceae</taxon>
        <taxon>Vallitalea</taxon>
    </lineage>
</organism>
<dbReference type="Gene3D" id="3.40.50.300">
    <property type="entry name" value="P-loop containing nucleotide triphosphate hydrolases"/>
    <property type="match status" value="1"/>
</dbReference>
<dbReference type="EMBL" id="BRLB01000002">
    <property type="protein sequence ID" value="GKX29002.1"/>
    <property type="molecule type" value="Genomic_DNA"/>
</dbReference>
<evidence type="ECO:0000313" key="4">
    <source>
        <dbReference type="Proteomes" id="UP001144256"/>
    </source>
</evidence>
<comment type="caution">
    <text evidence="3">The sequence shown here is derived from an EMBL/GenBank/DDBJ whole genome shotgun (WGS) entry which is preliminary data.</text>
</comment>